<accession>A0A494GA25</accession>
<sequence>MKVLSRLPADGAFDQERPLVRLRSQKKRNSFSFDSKSATDRWPLSVIYTFMSCMWGSTLASSIVNSSLGLNTFLIVPPMVKRVSEIAFLTGQPLGYYGSWSLFALSHHYMVWLAAKYAYPTSTTPFADYALLGDDILITDTEVARQYRILLDRLGGKIIDYLRKELTPKEIRLFPNELVFDGEREILERTVLLRWVKQWPKWVSWYHTVAASAEVTIDQLIEVPMCSKS</sequence>
<dbReference type="Pfam" id="PF05919">
    <property type="entry name" value="Mitovir_RNA_pol"/>
    <property type="match status" value="1"/>
</dbReference>
<name>A0A494GA25_SOLLC</name>
<evidence type="ECO:0000313" key="1">
    <source>
        <dbReference type="EnsemblPlants" id="Solyc00g142170.3.1"/>
    </source>
</evidence>
<dbReference type="InParanoid" id="A0A494GA25"/>
<dbReference type="AlphaFoldDB" id="A0A494GA25"/>
<keyword evidence="2" id="KW-1185">Reference proteome</keyword>
<dbReference type="OMA" id="HYMVWLA"/>
<dbReference type="Gramene" id="Solyc00g142170.3.1">
    <property type="protein sequence ID" value="Solyc00g142170.3.1"/>
    <property type="gene ID" value="Solyc00g142170.3"/>
</dbReference>
<dbReference type="Proteomes" id="UP000004994">
    <property type="component" value="Unassembled WGS sequence"/>
</dbReference>
<reference evidence="1" key="1">
    <citation type="journal article" date="2012" name="Nature">
        <title>The tomato genome sequence provides insights into fleshy fruit evolution.</title>
        <authorList>
            <consortium name="Tomato Genome Consortium"/>
        </authorList>
    </citation>
    <scope>NUCLEOTIDE SEQUENCE [LARGE SCALE GENOMIC DNA]</scope>
    <source>
        <strain evidence="1">cv. Heinz 1706</strain>
    </source>
</reference>
<proteinExistence type="predicted"/>
<dbReference type="PANTHER" id="PTHR34456:SF15">
    <property type="entry name" value="AMINOTRANSFERASE-LIKE PLANT MOBILE DOMAIN-CONTAINING PROTEIN"/>
    <property type="match status" value="1"/>
</dbReference>
<dbReference type="PaxDb" id="4081-Solyc00g142170.2.1"/>
<evidence type="ECO:0000313" key="2">
    <source>
        <dbReference type="Proteomes" id="UP000004994"/>
    </source>
</evidence>
<dbReference type="EnsemblPlants" id="Solyc00g142170.3.1">
    <property type="protein sequence ID" value="Solyc00g142170.3.1"/>
    <property type="gene ID" value="Solyc00g142170.3"/>
</dbReference>
<organism evidence="1">
    <name type="scientific">Solanum lycopersicum</name>
    <name type="common">Tomato</name>
    <name type="synonym">Lycopersicon esculentum</name>
    <dbReference type="NCBI Taxonomy" id="4081"/>
    <lineage>
        <taxon>Eukaryota</taxon>
        <taxon>Viridiplantae</taxon>
        <taxon>Streptophyta</taxon>
        <taxon>Embryophyta</taxon>
        <taxon>Tracheophyta</taxon>
        <taxon>Spermatophyta</taxon>
        <taxon>Magnoliopsida</taxon>
        <taxon>eudicotyledons</taxon>
        <taxon>Gunneridae</taxon>
        <taxon>Pentapetalae</taxon>
        <taxon>asterids</taxon>
        <taxon>lamiids</taxon>
        <taxon>Solanales</taxon>
        <taxon>Solanaceae</taxon>
        <taxon>Solanoideae</taxon>
        <taxon>Solaneae</taxon>
        <taxon>Solanum</taxon>
        <taxon>Solanum subgen. Lycopersicon</taxon>
    </lineage>
</organism>
<reference evidence="1" key="2">
    <citation type="submission" date="2019-04" db="UniProtKB">
        <authorList>
            <consortium name="EnsemblPlants"/>
        </authorList>
    </citation>
    <scope>IDENTIFICATION</scope>
    <source>
        <strain evidence="1">cv. Heinz 1706</strain>
    </source>
</reference>
<dbReference type="STRING" id="4081.A0A494GA25"/>
<dbReference type="PANTHER" id="PTHR34456">
    <property type="entry name" value="MITOVIRUS RNA-DEPENDENT RNA POLYMERASE"/>
    <property type="match status" value="1"/>
</dbReference>
<protein>
    <submittedName>
        <fullName evidence="1">Uncharacterized protein</fullName>
    </submittedName>
</protein>
<dbReference type="InterPro" id="IPR008686">
    <property type="entry name" value="RNA_pol_mitovir"/>
</dbReference>